<dbReference type="EMBL" id="BPLF01000001">
    <property type="protein sequence ID" value="GIX60858.1"/>
    <property type="molecule type" value="Genomic_DNA"/>
</dbReference>
<sequence>MEDWQKWTRRTANAAATKKPPQFLFFPNRTAGQTYFITFVTGVAILSLSYGLLKSAEDNQSEIARTIENDTRLRTCDITNEHQAIFYKREEENRVRRQRRFLKINPKPAAAVLISDPELRNNERSGHLEG</sequence>
<evidence type="ECO:0000256" key="1">
    <source>
        <dbReference type="SAM" id="Phobius"/>
    </source>
</evidence>
<evidence type="ECO:0000313" key="2">
    <source>
        <dbReference type="EMBL" id="GIX60858.1"/>
    </source>
</evidence>
<dbReference type="RefSeq" id="XP_067712929.1">
    <property type="nucleotide sequence ID" value="XM_067856828.1"/>
</dbReference>
<comment type="caution">
    <text evidence="2">The sequence shown here is derived from an EMBL/GenBank/DDBJ whole genome shotgun (WGS) entry which is preliminary data.</text>
</comment>
<gene>
    <name evidence="2" type="ORF">BcabD6B2_02930</name>
</gene>
<keyword evidence="1" id="KW-0812">Transmembrane</keyword>
<protein>
    <submittedName>
        <fullName evidence="2">Valine-tRNA ligase</fullName>
    </submittedName>
</protein>
<accession>A0AAV4LMD1</accession>
<reference evidence="2 3" key="1">
    <citation type="submission" date="2021-06" db="EMBL/GenBank/DDBJ databases">
        <title>Genome sequence of Babesia caballi.</title>
        <authorList>
            <person name="Yamagishi J."/>
            <person name="Kidaka T."/>
            <person name="Ochi A."/>
        </authorList>
    </citation>
    <scope>NUCLEOTIDE SEQUENCE [LARGE SCALE GENOMIC DNA]</scope>
    <source>
        <strain evidence="2">USDA-D6B2</strain>
    </source>
</reference>
<dbReference type="Proteomes" id="UP001497744">
    <property type="component" value="Unassembled WGS sequence"/>
</dbReference>
<organism evidence="2 3">
    <name type="scientific">Babesia caballi</name>
    <dbReference type="NCBI Taxonomy" id="5871"/>
    <lineage>
        <taxon>Eukaryota</taxon>
        <taxon>Sar</taxon>
        <taxon>Alveolata</taxon>
        <taxon>Apicomplexa</taxon>
        <taxon>Aconoidasida</taxon>
        <taxon>Piroplasmida</taxon>
        <taxon>Babesiidae</taxon>
        <taxon>Babesia</taxon>
    </lineage>
</organism>
<dbReference type="GeneID" id="94192341"/>
<evidence type="ECO:0000313" key="3">
    <source>
        <dbReference type="Proteomes" id="UP001497744"/>
    </source>
</evidence>
<proteinExistence type="predicted"/>
<keyword evidence="1" id="KW-1133">Transmembrane helix</keyword>
<keyword evidence="3" id="KW-1185">Reference proteome</keyword>
<keyword evidence="2" id="KW-0436">Ligase</keyword>
<keyword evidence="1" id="KW-0472">Membrane</keyword>
<feature type="transmembrane region" description="Helical" evidence="1">
    <location>
        <begin position="34"/>
        <end position="53"/>
    </location>
</feature>
<dbReference type="GO" id="GO:0016874">
    <property type="term" value="F:ligase activity"/>
    <property type="evidence" value="ECO:0007669"/>
    <property type="project" value="UniProtKB-KW"/>
</dbReference>
<dbReference type="AlphaFoldDB" id="A0AAV4LMD1"/>
<name>A0AAV4LMD1_BABCB</name>